<comment type="caution">
    <text evidence="2">The sequence shown here is derived from an EMBL/GenBank/DDBJ whole genome shotgun (WGS) entry which is preliminary data.</text>
</comment>
<evidence type="ECO:0000313" key="3">
    <source>
        <dbReference type="Proteomes" id="UP000076580"/>
    </source>
</evidence>
<accession>A0A151GQY4</accession>
<dbReference type="GeneID" id="63713276"/>
<dbReference type="EMBL" id="LAYC01000001">
    <property type="protein sequence ID" value="KYK59503.1"/>
    <property type="molecule type" value="Genomic_DNA"/>
</dbReference>
<evidence type="ECO:0000256" key="1">
    <source>
        <dbReference type="SAM" id="MobiDB-lite"/>
    </source>
</evidence>
<feature type="region of interest" description="Disordered" evidence="1">
    <location>
        <begin position="47"/>
        <end position="66"/>
    </location>
</feature>
<proteinExistence type="predicted"/>
<dbReference type="Proteomes" id="UP000076580">
    <property type="component" value="Chromosome 01"/>
</dbReference>
<reference evidence="2 3" key="1">
    <citation type="journal article" date="2016" name="Sci. Rep.">
        <title>Insights into Adaptations to a Near-Obligate Nematode Endoparasitic Lifestyle from the Finished Genome of Drechmeria coniospora.</title>
        <authorList>
            <person name="Zhang L."/>
            <person name="Zhou Z."/>
            <person name="Guo Q."/>
            <person name="Fokkens L."/>
            <person name="Miskei M."/>
            <person name="Pocsi I."/>
            <person name="Zhang W."/>
            <person name="Chen M."/>
            <person name="Wang L."/>
            <person name="Sun Y."/>
            <person name="Donzelli B.G."/>
            <person name="Gibson D.M."/>
            <person name="Nelson D.R."/>
            <person name="Luo J.G."/>
            <person name="Rep M."/>
            <person name="Liu H."/>
            <person name="Yang S."/>
            <person name="Wang J."/>
            <person name="Krasnoff S.B."/>
            <person name="Xu Y."/>
            <person name="Molnar I."/>
            <person name="Lin M."/>
        </authorList>
    </citation>
    <scope>NUCLEOTIDE SEQUENCE [LARGE SCALE GENOMIC DNA]</scope>
    <source>
        <strain evidence="2 3">ARSEF 6962</strain>
    </source>
</reference>
<sequence>MATDTDGIRAASSQLELCLYTKREVGQGGEPGQNLHGRRTGEYFGARAANARARRKPNPRPSSRELDAGIHVMMGTRTTATLSTAWCWPPRP</sequence>
<dbReference type="InParanoid" id="A0A151GQY4"/>
<name>A0A151GQY4_DRECN</name>
<keyword evidence="3" id="KW-1185">Reference proteome</keyword>
<evidence type="ECO:0000313" key="2">
    <source>
        <dbReference type="EMBL" id="KYK59503.1"/>
    </source>
</evidence>
<dbReference type="RefSeq" id="XP_040658855.1">
    <property type="nucleotide sequence ID" value="XM_040797972.1"/>
</dbReference>
<dbReference type="AlphaFoldDB" id="A0A151GQY4"/>
<organism evidence="2 3">
    <name type="scientific">Drechmeria coniospora</name>
    <name type="common">Nematophagous fungus</name>
    <name type="synonym">Meria coniospora</name>
    <dbReference type="NCBI Taxonomy" id="98403"/>
    <lineage>
        <taxon>Eukaryota</taxon>
        <taxon>Fungi</taxon>
        <taxon>Dikarya</taxon>
        <taxon>Ascomycota</taxon>
        <taxon>Pezizomycotina</taxon>
        <taxon>Sordariomycetes</taxon>
        <taxon>Hypocreomycetidae</taxon>
        <taxon>Hypocreales</taxon>
        <taxon>Ophiocordycipitaceae</taxon>
        <taxon>Drechmeria</taxon>
    </lineage>
</organism>
<protein>
    <submittedName>
        <fullName evidence="2">Uncharacterized protein</fullName>
    </submittedName>
</protein>
<gene>
    <name evidence="2" type="ORF">DCS_00633</name>
</gene>